<feature type="transmembrane region" description="Helical" evidence="1">
    <location>
        <begin position="413"/>
        <end position="435"/>
    </location>
</feature>
<proteinExistence type="predicted"/>
<dbReference type="InterPro" id="IPR009827">
    <property type="entry name" value="MatC_N"/>
</dbReference>
<feature type="transmembrane region" description="Helical" evidence="1">
    <location>
        <begin position="172"/>
        <end position="198"/>
    </location>
</feature>
<feature type="transmembrane region" description="Helical" evidence="1">
    <location>
        <begin position="230"/>
        <end position="250"/>
    </location>
</feature>
<feature type="domain" description="Dicarboxylate carrier MatC N-terminal" evidence="2">
    <location>
        <begin position="4"/>
        <end position="148"/>
    </location>
</feature>
<name>A0A3Q8CBU5_9LACO</name>
<gene>
    <name evidence="3" type="ORF">BSQ50_02815</name>
</gene>
<reference evidence="3 4" key="1">
    <citation type="submission" date="2016-11" db="EMBL/GenBank/DDBJ databases">
        <title>Interaction between Lactobacillus species and yeast in water kefir.</title>
        <authorList>
            <person name="Behr J."/>
            <person name="Xu D."/>
            <person name="Vogel R.F."/>
        </authorList>
    </citation>
    <scope>NUCLEOTIDE SEQUENCE [LARGE SCALE GENOMIC DNA]</scope>
    <source>
        <strain evidence="3 4">TMW 1.1827</strain>
    </source>
</reference>
<evidence type="ECO:0000313" key="3">
    <source>
        <dbReference type="EMBL" id="AUJ31582.1"/>
    </source>
</evidence>
<feature type="transmembrane region" description="Helical" evidence="1">
    <location>
        <begin position="293"/>
        <end position="315"/>
    </location>
</feature>
<dbReference type="Proteomes" id="UP000324497">
    <property type="component" value="Chromosome"/>
</dbReference>
<feature type="transmembrane region" description="Helical" evidence="1">
    <location>
        <begin position="51"/>
        <end position="71"/>
    </location>
</feature>
<sequence length="437" mass="46900">MNSILIGLSLLAAIILGRKKKINIGIAAIPFAYIVGTFFVKMLPEKVIEGWPLATFFVILGISIFFGFATANGTLEVLANNILYRFRSFPLVLPIIIFLIAVLIAALGAGYYAVMVLMAPMAIIICDKLKINPLIGALAADCGGQVGSNFMIGLNGVVFRNLITSEGYSADLAFSSSISIFVVYFIMTFLIILGLMFFSIHQKRAAGIDDQEEIEFALPKKYTKAQKTNLVLIAIFVVVLLLPPFAHMAFPKSSVISFMNSSINVGLVAILFALISFLLNLSTEKEVLSKIPWGTLLMISGMGMLVNVAINAGTIKILSGWMNHVPSILIPLALCLLASLFNSFGGSFIGVVAPALFPVVASIAHSTGINPILLYTCVAIGGLATGISPFSSGGAMVLGFVKEDFRDEMYKREFYVGLPLCITVAAVTSLIYYAIMG</sequence>
<accession>A0A3Q8CBU5</accession>
<dbReference type="KEGG" id="lng:BSQ50_02815"/>
<protein>
    <submittedName>
        <fullName evidence="3">C4-dicarboxylate ABC transporter</fullName>
    </submittedName>
</protein>
<feature type="transmembrane region" description="Helical" evidence="1">
    <location>
        <begin position="321"/>
        <end position="341"/>
    </location>
</feature>
<organism evidence="3 4">
    <name type="scientific">Liquorilactobacillus nagelii</name>
    <dbReference type="NCBI Taxonomy" id="82688"/>
    <lineage>
        <taxon>Bacteria</taxon>
        <taxon>Bacillati</taxon>
        <taxon>Bacillota</taxon>
        <taxon>Bacilli</taxon>
        <taxon>Lactobacillales</taxon>
        <taxon>Lactobacillaceae</taxon>
        <taxon>Liquorilactobacillus</taxon>
    </lineage>
</organism>
<dbReference type="EMBL" id="CP018180">
    <property type="protein sequence ID" value="AUJ31582.1"/>
    <property type="molecule type" value="Genomic_DNA"/>
</dbReference>
<keyword evidence="1" id="KW-0472">Membrane</keyword>
<evidence type="ECO:0000259" key="2">
    <source>
        <dbReference type="Pfam" id="PF07158"/>
    </source>
</evidence>
<feature type="transmembrane region" description="Helical" evidence="1">
    <location>
        <begin position="348"/>
        <end position="366"/>
    </location>
</feature>
<feature type="transmembrane region" description="Helical" evidence="1">
    <location>
        <begin position="372"/>
        <end position="401"/>
    </location>
</feature>
<evidence type="ECO:0000313" key="4">
    <source>
        <dbReference type="Proteomes" id="UP000324497"/>
    </source>
</evidence>
<dbReference type="Pfam" id="PF07158">
    <property type="entry name" value="MatC_N"/>
    <property type="match status" value="2"/>
</dbReference>
<keyword evidence="4" id="KW-1185">Reference proteome</keyword>
<dbReference type="RefSeq" id="WP_148126333.1">
    <property type="nucleotide sequence ID" value="NZ_CP018180.1"/>
</dbReference>
<feature type="transmembrane region" description="Helical" evidence="1">
    <location>
        <begin position="91"/>
        <end position="119"/>
    </location>
</feature>
<feature type="domain" description="Dicarboxylate carrier MatC N-terminal" evidence="2">
    <location>
        <begin position="260"/>
        <end position="382"/>
    </location>
</feature>
<feature type="transmembrane region" description="Helical" evidence="1">
    <location>
        <begin position="262"/>
        <end position="281"/>
    </location>
</feature>
<keyword evidence="1" id="KW-1133">Transmembrane helix</keyword>
<keyword evidence="1" id="KW-0812">Transmembrane</keyword>
<dbReference type="AlphaFoldDB" id="A0A3Q8CBU5"/>
<feature type="transmembrane region" description="Helical" evidence="1">
    <location>
        <begin position="27"/>
        <end position="44"/>
    </location>
</feature>
<evidence type="ECO:0000256" key="1">
    <source>
        <dbReference type="SAM" id="Phobius"/>
    </source>
</evidence>